<evidence type="ECO:0000256" key="6">
    <source>
        <dbReference type="SAM" id="MobiDB-lite"/>
    </source>
</evidence>
<dbReference type="InterPro" id="IPR013149">
    <property type="entry name" value="ADH-like_C"/>
</dbReference>
<dbReference type="GO" id="GO:0016491">
    <property type="term" value="F:oxidoreductase activity"/>
    <property type="evidence" value="ECO:0007669"/>
    <property type="project" value="UniProtKB-KW"/>
</dbReference>
<dbReference type="Pfam" id="PF00107">
    <property type="entry name" value="ADH_zinc_N"/>
    <property type="match status" value="1"/>
</dbReference>
<evidence type="ECO:0000313" key="9">
    <source>
        <dbReference type="Proteomes" id="UP000295621"/>
    </source>
</evidence>
<evidence type="ECO:0000256" key="2">
    <source>
        <dbReference type="ARBA" id="ARBA00008072"/>
    </source>
</evidence>
<evidence type="ECO:0000256" key="5">
    <source>
        <dbReference type="ARBA" id="ARBA00023002"/>
    </source>
</evidence>
<feature type="compositionally biased region" description="Basic residues" evidence="6">
    <location>
        <begin position="23"/>
        <end position="34"/>
    </location>
</feature>
<dbReference type="OrthoDB" id="5295340at2"/>
<dbReference type="AlphaFoldDB" id="A0A4R4RHC9"/>
<dbReference type="InterPro" id="IPR036291">
    <property type="entry name" value="NAD(P)-bd_dom_sf"/>
</dbReference>
<accession>A0A4R4RHC9</accession>
<protein>
    <recommendedName>
        <fullName evidence="7">Alcohol dehydrogenase-like C-terminal domain-containing protein</fullName>
    </recommendedName>
</protein>
<feature type="compositionally biased region" description="Basic residues" evidence="6">
    <location>
        <begin position="93"/>
        <end position="102"/>
    </location>
</feature>
<feature type="compositionally biased region" description="Basic residues" evidence="6">
    <location>
        <begin position="75"/>
        <end position="86"/>
    </location>
</feature>
<gene>
    <name evidence="8" type="ORF">E1212_20275</name>
</gene>
<feature type="compositionally biased region" description="Basic residues" evidence="6">
    <location>
        <begin position="42"/>
        <end position="67"/>
    </location>
</feature>
<comment type="caution">
    <text evidence="8">The sequence shown here is derived from an EMBL/GenBank/DDBJ whole genome shotgun (WGS) entry which is preliminary data.</text>
</comment>
<evidence type="ECO:0000259" key="7">
    <source>
        <dbReference type="Pfam" id="PF00107"/>
    </source>
</evidence>
<evidence type="ECO:0000256" key="4">
    <source>
        <dbReference type="ARBA" id="ARBA00022833"/>
    </source>
</evidence>
<dbReference type="Proteomes" id="UP000295621">
    <property type="component" value="Unassembled WGS sequence"/>
</dbReference>
<dbReference type="PANTHER" id="PTHR43350">
    <property type="entry name" value="NAD-DEPENDENT ALCOHOL DEHYDROGENASE"/>
    <property type="match status" value="1"/>
</dbReference>
<dbReference type="PANTHER" id="PTHR43350:SF17">
    <property type="entry name" value="NAD-DEPENDENT ALCOHOL DEHYDROGENASE"/>
    <property type="match status" value="1"/>
</dbReference>
<proteinExistence type="inferred from homology"/>
<reference evidence="8 9" key="1">
    <citation type="submission" date="2019-02" db="EMBL/GenBank/DDBJ databases">
        <title>Draft genome sequences of novel Actinobacteria.</title>
        <authorList>
            <person name="Sahin N."/>
            <person name="Ay H."/>
            <person name="Saygin H."/>
        </authorList>
    </citation>
    <scope>NUCLEOTIDE SEQUENCE [LARGE SCALE GENOMIC DNA]</scope>
    <source>
        <strain evidence="8 9">KC603</strain>
    </source>
</reference>
<keyword evidence="5" id="KW-0560">Oxidoreductase</keyword>
<dbReference type="GO" id="GO:0046872">
    <property type="term" value="F:metal ion binding"/>
    <property type="evidence" value="ECO:0007669"/>
    <property type="project" value="UniProtKB-KW"/>
</dbReference>
<feature type="domain" description="Alcohol dehydrogenase-like C-terminal" evidence="7">
    <location>
        <begin position="107"/>
        <end position="221"/>
    </location>
</feature>
<keyword evidence="3" id="KW-0479">Metal-binding</keyword>
<dbReference type="Gene3D" id="3.40.50.720">
    <property type="entry name" value="NAD(P)-binding Rossmann-like Domain"/>
    <property type="match status" value="1"/>
</dbReference>
<feature type="region of interest" description="Disordered" evidence="6">
    <location>
        <begin position="1"/>
        <end position="102"/>
    </location>
</feature>
<keyword evidence="9" id="KW-1185">Reference proteome</keyword>
<evidence type="ECO:0000256" key="1">
    <source>
        <dbReference type="ARBA" id="ARBA00001947"/>
    </source>
</evidence>
<comment type="similarity">
    <text evidence="2">Belongs to the zinc-containing alcohol dehydrogenase family.</text>
</comment>
<evidence type="ECO:0000256" key="3">
    <source>
        <dbReference type="ARBA" id="ARBA00022723"/>
    </source>
</evidence>
<dbReference type="Gene3D" id="3.90.180.10">
    <property type="entry name" value="Medium-chain alcohol dehydrogenases, catalytic domain"/>
    <property type="match status" value="1"/>
</dbReference>
<dbReference type="SUPFAM" id="SSF51735">
    <property type="entry name" value="NAD(P)-binding Rossmann-fold domains"/>
    <property type="match status" value="1"/>
</dbReference>
<evidence type="ECO:0000313" key="8">
    <source>
        <dbReference type="EMBL" id="TDC48714.1"/>
    </source>
</evidence>
<dbReference type="EMBL" id="SMKL01000051">
    <property type="protein sequence ID" value="TDC48714.1"/>
    <property type="molecule type" value="Genomic_DNA"/>
</dbReference>
<organism evidence="8 9">
    <name type="scientific">Jiangella ureilytica</name>
    <dbReference type="NCBI Taxonomy" id="2530374"/>
    <lineage>
        <taxon>Bacteria</taxon>
        <taxon>Bacillati</taxon>
        <taxon>Actinomycetota</taxon>
        <taxon>Actinomycetes</taxon>
        <taxon>Jiangellales</taxon>
        <taxon>Jiangellaceae</taxon>
        <taxon>Jiangella</taxon>
    </lineage>
</organism>
<comment type="cofactor">
    <cofactor evidence="1">
        <name>Zn(2+)</name>
        <dbReference type="ChEBI" id="CHEBI:29105"/>
    </cofactor>
</comment>
<keyword evidence="4" id="KW-0862">Zinc</keyword>
<sequence length="268" mass="29503">MRERGGGLDGRPAVSGTAGARARAGRRGRRRRPRRDGVRGGRPGHRPRRRRVRGPRDRRRARPRSGSHRPGPGRGPRRAAGLRRRGAAPDPARHRRPGRRRRHRLHGLVLLQLLRHAGTRQVVAIDPRPDAREQALIHGADAAAAPGEVDTAGDFDVVVEASGTAPGLDLATTLVRPHGVLSIMGYHQEPRTVDLRTWNWKAIDVVNAHVRDRDRLRESVRRGLDLVAAGRIDIGALVTHRFALDEVDAAFEALVAKEPGFVKAAIAW</sequence>
<name>A0A4R4RHC9_9ACTN</name>